<dbReference type="AlphaFoldDB" id="A0A2C5Z447"/>
<organism evidence="1 2">
    <name type="scientific">Ophiocordyceps camponoti-rufipedis</name>
    <dbReference type="NCBI Taxonomy" id="2004952"/>
    <lineage>
        <taxon>Eukaryota</taxon>
        <taxon>Fungi</taxon>
        <taxon>Dikarya</taxon>
        <taxon>Ascomycota</taxon>
        <taxon>Pezizomycotina</taxon>
        <taxon>Sordariomycetes</taxon>
        <taxon>Hypocreomycetidae</taxon>
        <taxon>Hypocreales</taxon>
        <taxon>Ophiocordycipitaceae</taxon>
        <taxon>Ophiocordyceps</taxon>
    </lineage>
</organism>
<dbReference type="EMBL" id="NJES01000307">
    <property type="protein sequence ID" value="PHH73951.1"/>
    <property type="molecule type" value="Genomic_DNA"/>
</dbReference>
<evidence type="ECO:0000313" key="1">
    <source>
        <dbReference type="EMBL" id="PHH73951.1"/>
    </source>
</evidence>
<gene>
    <name evidence="1" type="ORF">CDD80_3456</name>
</gene>
<comment type="caution">
    <text evidence="1">The sequence shown here is derived from an EMBL/GenBank/DDBJ whole genome shotgun (WGS) entry which is preliminary data.</text>
</comment>
<protein>
    <submittedName>
        <fullName evidence="1">Uncharacterized protein</fullName>
    </submittedName>
</protein>
<name>A0A2C5Z447_9HYPO</name>
<reference evidence="1 2" key="1">
    <citation type="submission" date="2017-06" db="EMBL/GenBank/DDBJ databases">
        <title>Ant-infecting Ophiocordyceps genomes reveal a high diversity of potential behavioral manipulation genes and a possible major role for enterotoxins.</title>
        <authorList>
            <person name="De Bekker C."/>
            <person name="Evans H.C."/>
            <person name="Brachmann A."/>
            <person name="Hughes D.P."/>
        </authorList>
    </citation>
    <scope>NUCLEOTIDE SEQUENCE [LARGE SCALE GENOMIC DNA]</scope>
    <source>
        <strain evidence="1 2">Map16</strain>
    </source>
</reference>
<sequence length="170" mass="19005">MFVDEDHRTVALLAGAAEQTAYLEHLGQKAYRTITLAIGFLLYDSFDDDVALIIGEFKRHTTSEDEGKPGTLISLQHKLSKELRGTESDMFLSALRKMSCGWISIGSWTLETLNSIHRLAIVDIDPLHSGYDLTEVRLADSKLSLSEAMVTSGFQSRHMMRMEFTLHIAG</sequence>
<evidence type="ECO:0000313" key="2">
    <source>
        <dbReference type="Proteomes" id="UP000226431"/>
    </source>
</evidence>
<dbReference type="Proteomes" id="UP000226431">
    <property type="component" value="Unassembled WGS sequence"/>
</dbReference>
<keyword evidence="2" id="KW-1185">Reference proteome</keyword>
<proteinExistence type="predicted"/>
<accession>A0A2C5Z447</accession>